<dbReference type="Pfam" id="PF14151">
    <property type="entry name" value="YfhD"/>
    <property type="match status" value="1"/>
</dbReference>
<dbReference type="EMBL" id="CP120576">
    <property type="protein sequence ID" value="WEY84479.1"/>
    <property type="molecule type" value="Genomic_DNA"/>
</dbReference>
<protein>
    <submittedName>
        <fullName evidence="3">YfhD family protein</fullName>
    </submittedName>
</protein>
<dbReference type="Proteomes" id="UP000665181">
    <property type="component" value="Unassembled WGS sequence"/>
</dbReference>
<feature type="region of interest" description="Disordered" evidence="1">
    <location>
        <begin position="1"/>
        <end position="63"/>
    </location>
</feature>
<reference evidence="5" key="4">
    <citation type="submission" date="2023-05" db="EMBL/GenBank/DDBJ databases">
        <title>Complete genome sequence of Bacillus subtilis SRCM117797 isolated from Soybean paste.</title>
        <authorList>
            <person name="Abraha H.B."/>
            <person name="Kim K.-P."/>
            <person name="Ryu M.-S."/>
            <person name="Jeong D.-Y."/>
        </authorList>
    </citation>
    <scope>NUCLEOTIDE SEQUENCE</scope>
    <source>
        <strain evidence="5">SRCM117797</strain>
    </source>
</reference>
<evidence type="ECO:0000313" key="3">
    <source>
        <dbReference type="EMBL" id="MBO3796786.1"/>
    </source>
</evidence>
<reference evidence="4" key="3">
    <citation type="submission" date="2023-03" db="EMBL/GenBank/DDBJ databases">
        <title>Complete genome sequences of 52 Bacillus and Priestia strains isolated from West-African fermentations and 26 reference strains from the DSMZ collection.</title>
        <authorList>
            <person name="Wiedenbein E.S."/>
            <person name="Canoy T.S."/>
            <person name="Hui Y."/>
            <person name="Parkouda C."/>
            <person name="Dawende C."/>
            <person name="Ametefe E."/>
            <person name="Jespersen L."/>
            <person name="Nielsen D.S."/>
        </authorList>
    </citation>
    <scope>NUCLEOTIDE SEQUENCE</scope>
    <source>
        <strain evidence="4">PRO56</strain>
    </source>
</reference>
<organism evidence="3 7">
    <name type="scientific">Bacillus subtilis</name>
    <dbReference type="NCBI Taxonomy" id="1423"/>
    <lineage>
        <taxon>Bacteria</taxon>
        <taxon>Bacillati</taxon>
        <taxon>Bacillota</taxon>
        <taxon>Bacilli</taxon>
        <taxon>Bacillales</taxon>
        <taxon>Bacillaceae</taxon>
        <taxon>Bacillus</taxon>
    </lineage>
</organism>
<evidence type="ECO:0000313" key="2">
    <source>
        <dbReference type="EMBL" id="KZD93644.1"/>
    </source>
</evidence>
<dbReference type="OMA" id="GRNHTHK"/>
<evidence type="ECO:0000313" key="7">
    <source>
        <dbReference type="Proteomes" id="UP000665181"/>
    </source>
</evidence>
<name>A0A063XDW2_BACIU</name>
<dbReference type="RefSeq" id="WP_003233561.1">
    <property type="nucleotide sequence ID" value="NZ_AP024621.1"/>
</dbReference>
<dbReference type="Proteomes" id="UP001214898">
    <property type="component" value="Chromosome"/>
</dbReference>
<gene>
    <name evidence="4" type="primary">yfhD</name>
    <name evidence="2" type="ORF">B4122_1170</name>
    <name evidence="3" type="ORF">J5227_21355</name>
    <name evidence="4" type="ORF">P5633_19805</name>
    <name evidence="5" type="ORF">QL281_17045</name>
</gene>
<evidence type="ECO:0000313" key="4">
    <source>
        <dbReference type="EMBL" id="WEY84479.1"/>
    </source>
</evidence>
<dbReference type="EMBL" id="LJZV01000004">
    <property type="protein sequence ID" value="KZD93644.1"/>
    <property type="molecule type" value="Genomic_DNA"/>
</dbReference>
<evidence type="ECO:0000313" key="6">
    <source>
        <dbReference type="Proteomes" id="UP000076442"/>
    </source>
</evidence>
<feature type="compositionally biased region" description="Basic residues" evidence="1">
    <location>
        <begin position="1"/>
        <end position="15"/>
    </location>
</feature>
<dbReference type="Proteomes" id="UP000076442">
    <property type="component" value="Unassembled WGS sequence"/>
</dbReference>
<evidence type="ECO:0000256" key="1">
    <source>
        <dbReference type="SAM" id="MobiDB-lite"/>
    </source>
</evidence>
<dbReference type="EMBL" id="CP125292">
    <property type="protein sequence ID" value="WHM20519.1"/>
    <property type="molecule type" value="Genomic_DNA"/>
</dbReference>
<evidence type="ECO:0000313" key="5">
    <source>
        <dbReference type="EMBL" id="WHM20519.1"/>
    </source>
</evidence>
<dbReference type="InterPro" id="IPR025435">
    <property type="entry name" value="YfhD-like"/>
</dbReference>
<accession>A0A063XDW2</accession>
<reference evidence="2 6" key="1">
    <citation type="submission" date="2015-09" db="EMBL/GenBank/DDBJ databases">
        <title>Spore heat resistance.</title>
        <authorList>
            <person name="Boekhorst J."/>
            <person name="Berendsen E.M."/>
            <person name="Wells-Bennik M.H."/>
            <person name="Kuipers O.P."/>
        </authorList>
    </citation>
    <scope>NUCLEOTIDE SEQUENCE [LARGE SCALE GENOMIC DNA]</scope>
    <source>
        <strain evidence="2 6">B4122</strain>
    </source>
</reference>
<feature type="compositionally biased region" description="Basic and acidic residues" evidence="1">
    <location>
        <begin position="45"/>
        <end position="57"/>
    </location>
</feature>
<reference evidence="3" key="2">
    <citation type="submission" date="2021-03" db="EMBL/GenBank/DDBJ databases">
        <title>Isolation of Bacillus subtilis from fermented food sample.</title>
        <authorList>
            <person name="Lakshmanan V."/>
            <person name="Athira K."/>
            <person name="Rajagopal K."/>
        </authorList>
    </citation>
    <scope>NUCLEOTIDE SEQUENCE</scope>
    <source>
        <strain evidence="3">S1</strain>
    </source>
</reference>
<feature type="compositionally biased region" description="Acidic residues" evidence="1">
    <location>
        <begin position="30"/>
        <end position="44"/>
    </location>
</feature>
<proteinExistence type="predicted"/>
<dbReference type="AlphaFoldDB" id="A0A063XDW2"/>
<dbReference type="Proteomes" id="UP001229422">
    <property type="component" value="Chromosome"/>
</dbReference>
<dbReference type="EMBL" id="JAGFPW010000033">
    <property type="protein sequence ID" value="MBO3796786.1"/>
    <property type="molecule type" value="Genomic_DNA"/>
</dbReference>
<sequence>MGRNHIHKNRDKNKQKLPQVPDALKRETDGVYEEYSTELADADDREAQERAKAADNRAKKKSR</sequence>